<name>A0A0J8D671_CLOCY</name>
<evidence type="ECO:0000256" key="5">
    <source>
        <dbReference type="ARBA" id="ARBA00022839"/>
    </source>
</evidence>
<dbReference type="EMBL" id="LFVU01000027">
    <property type="protein sequence ID" value="KMT21352.1"/>
    <property type="molecule type" value="Genomic_DNA"/>
</dbReference>
<dbReference type="Gene3D" id="1.10.287.1040">
    <property type="entry name" value="Exonuclease VII, small subunit"/>
    <property type="match status" value="1"/>
</dbReference>
<keyword evidence="2 6" id="KW-0963">Cytoplasm</keyword>
<dbReference type="Pfam" id="PF02609">
    <property type="entry name" value="Exonuc_VII_S"/>
    <property type="match status" value="1"/>
</dbReference>
<keyword evidence="9" id="KW-1185">Reference proteome</keyword>
<dbReference type="GO" id="GO:0005829">
    <property type="term" value="C:cytosol"/>
    <property type="evidence" value="ECO:0007669"/>
    <property type="project" value="TreeGrafter"/>
</dbReference>
<evidence type="ECO:0000256" key="3">
    <source>
        <dbReference type="ARBA" id="ARBA00022722"/>
    </source>
</evidence>
<keyword evidence="4 6" id="KW-0378">Hydrolase</keyword>
<comment type="catalytic activity">
    <reaction evidence="6">
        <text>Exonucleolytic cleavage in either 5'- to 3'- or 3'- to 5'-direction to yield nucleoside 5'-phosphates.</text>
        <dbReference type="EC" id="3.1.11.6"/>
    </reaction>
</comment>
<keyword evidence="5 6" id="KW-0269">Exonuclease</keyword>
<dbReference type="PANTHER" id="PTHR34137">
    <property type="entry name" value="EXODEOXYRIBONUCLEASE 7 SMALL SUBUNIT"/>
    <property type="match status" value="1"/>
</dbReference>
<evidence type="ECO:0000313" key="8">
    <source>
        <dbReference type="EMBL" id="KMT21352.1"/>
    </source>
</evidence>
<comment type="function">
    <text evidence="6">Bidirectionally degrades single-stranded DNA into large acid-insoluble oligonucleotides, which are then degraded further into small acid-soluble oligonucleotides.</text>
</comment>
<protein>
    <recommendedName>
        <fullName evidence="6">Exodeoxyribonuclease 7 small subunit</fullName>
        <ecNumber evidence="6">3.1.11.6</ecNumber>
    </recommendedName>
    <alternativeName>
        <fullName evidence="6">Exodeoxyribonuclease VII small subunit</fullName>
        <shortName evidence="6">Exonuclease VII small subunit</shortName>
    </alternativeName>
</protein>
<comment type="caution">
    <text evidence="8">The sequence shown here is derived from an EMBL/GenBank/DDBJ whole genome shotgun (WGS) entry which is preliminary data.</text>
</comment>
<dbReference type="NCBIfam" id="TIGR01280">
    <property type="entry name" value="xseB"/>
    <property type="match status" value="1"/>
</dbReference>
<dbReference type="PIRSF" id="PIRSF006488">
    <property type="entry name" value="Exonuc_VII_S"/>
    <property type="match status" value="1"/>
</dbReference>
<feature type="coiled-coil region" evidence="7">
    <location>
        <begin position="7"/>
        <end position="34"/>
    </location>
</feature>
<dbReference type="AlphaFoldDB" id="A0A0J8D671"/>
<evidence type="ECO:0000256" key="2">
    <source>
        <dbReference type="ARBA" id="ARBA00022490"/>
    </source>
</evidence>
<dbReference type="InterPro" id="IPR037004">
    <property type="entry name" value="Exonuc_VII_ssu_sf"/>
</dbReference>
<accession>A0A0J8D671</accession>
<dbReference type="SUPFAM" id="SSF116842">
    <property type="entry name" value="XseB-like"/>
    <property type="match status" value="1"/>
</dbReference>
<comment type="similarity">
    <text evidence="1 6">Belongs to the XseB family.</text>
</comment>
<proteinExistence type="inferred from homology"/>
<keyword evidence="3 6" id="KW-0540">Nuclease</keyword>
<dbReference type="GO" id="GO:0009318">
    <property type="term" value="C:exodeoxyribonuclease VII complex"/>
    <property type="evidence" value="ECO:0007669"/>
    <property type="project" value="UniProtKB-UniRule"/>
</dbReference>
<dbReference type="InterPro" id="IPR003761">
    <property type="entry name" value="Exonuc_VII_S"/>
</dbReference>
<organism evidence="8 9">
    <name type="scientific">Clostridium cylindrosporum DSM 605</name>
    <dbReference type="NCBI Taxonomy" id="1121307"/>
    <lineage>
        <taxon>Bacteria</taxon>
        <taxon>Bacillati</taxon>
        <taxon>Bacillota</taxon>
        <taxon>Clostridia</taxon>
        <taxon>Eubacteriales</taxon>
        <taxon>Clostridiaceae</taxon>
        <taxon>Clostridium</taxon>
    </lineage>
</organism>
<dbReference type="Proteomes" id="UP000036756">
    <property type="component" value="Unassembled WGS sequence"/>
</dbReference>
<dbReference type="GO" id="GO:0006308">
    <property type="term" value="P:DNA catabolic process"/>
    <property type="evidence" value="ECO:0007669"/>
    <property type="project" value="UniProtKB-UniRule"/>
</dbReference>
<comment type="subunit">
    <text evidence="6">Heterooligomer composed of large and small subunits.</text>
</comment>
<evidence type="ECO:0000256" key="4">
    <source>
        <dbReference type="ARBA" id="ARBA00022801"/>
    </source>
</evidence>
<evidence type="ECO:0000256" key="6">
    <source>
        <dbReference type="HAMAP-Rule" id="MF_00337"/>
    </source>
</evidence>
<dbReference type="RefSeq" id="WP_048570795.1">
    <property type="nucleotide sequence ID" value="NZ_LFVU01000027.1"/>
</dbReference>
<dbReference type="OrthoDB" id="9798666at2"/>
<keyword evidence="7" id="KW-0175">Coiled coil</keyword>
<evidence type="ECO:0000256" key="1">
    <source>
        <dbReference type="ARBA" id="ARBA00009998"/>
    </source>
</evidence>
<dbReference type="HAMAP" id="MF_00337">
    <property type="entry name" value="Exonuc_7_S"/>
    <property type="match status" value="1"/>
</dbReference>
<sequence>MAARKKEKNFEGAIDRLEEIVTKMESEELSLEESIDIFKEGMDLVALCNARLDEAEQKINSIVKAKNGEVQEEEFSLQGE</sequence>
<evidence type="ECO:0000313" key="9">
    <source>
        <dbReference type="Proteomes" id="UP000036756"/>
    </source>
</evidence>
<evidence type="ECO:0000256" key="7">
    <source>
        <dbReference type="SAM" id="Coils"/>
    </source>
</evidence>
<comment type="subcellular location">
    <subcellularLocation>
        <location evidence="6">Cytoplasm</location>
    </subcellularLocation>
</comment>
<dbReference type="GO" id="GO:0008855">
    <property type="term" value="F:exodeoxyribonuclease VII activity"/>
    <property type="evidence" value="ECO:0007669"/>
    <property type="project" value="UniProtKB-UniRule"/>
</dbReference>
<dbReference type="EC" id="3.1.11.6" evidence="6"/>
<reference evidence="8 9" key="1">
    <citation type="submission" date="2015-06" db="EMBL/GenBank/DDBJ databases">
        <title>Draft genome sequence of the purine-degrading Clostridium cylindrosporum HC-1 (DSM 605).</title>
        <authorList>
            <person name="Poehlein A."/>
            <person name="Schiel-Bengelsdorf B."/>
            <person name="Bengelsdorf F."/>
            <person name="Daniel R."/>
            <person name="Duerre P."/>
        </authorList>
    </citation>
    <scope>NUCLEOTIDE SEQUENCE [LARGE SCALE GENOMIC DNA]</scope>
    <source>
        <strain evidence="8 9">DSM 605</strain>
    </source>
</reference>
<gene>
    <name evidence="6" type="primary">xseB</name>
    <name evidence="8" type="ORF">CLCY_2c01120</name>
</gene>
<dbReference type="PANTHER" id="PTHR34137:SF1">
    <property type="entry name" value="EXODEOXYRIBONUCLEASE 7 SMALL SUBUNIT"/>
    <property type="match status" value="1"/>
</dbReference>
<dbReference type="STRING" id="1121307.CLCY_2c01120"/>